<keyword evidence="1" id="KW-0285">Flavoprotein</keyword>
<dbReference type="CDD" id="cd04735">
    <property type="entry name" value="OYE_like_4_FMN"/>
    <property type="match status" value="1"/>
</dbReference>
<protein>
    <submittedName>
        <fullName evidence="4">Oxidoreductase, FAD/FMN-binding protein</fullName>
    </submittedName>
</protein>
<accession>A0ABD4EG27</accession>
<proteinExistence type="predicted"/>
<gene>
    <name evidence="4" type="ORF">HMPREF3225_01433</name>
</gene>
<organism evidence="4 5">
    <name type="scientific">Staphylococcus lugdunensis</name>
    <dbReference type="NCBI Taxonomy" id="28035"/>
    <lineage>
        <taxon>Bacteria</taxon>
        <taxon>Bacillati</taxon>
        <taxon>Bacillota</taxon>
        <taxon>Bacilli</taxon>
        <taxon>Bacillales</taxon>
        <taxon>Staphylococcaceae</taxon>
        <taxon>Staphylococcus</taxon>
    </lineage>
</organism>
<dbReference type="PANTHER" id="PTHR43656:SF2">
    <property type="entry name" value="BINDING OXIDOREDUCTASE, PUTATIVE (AFU_ORTHOLOGUE AFUA_2G08260)-RELATED"/>
    <property type="match status" value="1"/>
</dbReference>
<dbReference type="InterPro" id="IPR013785">
    <property type="entry name" value="Aldolase_TIM"/>
</dbReference>
<reference evidence="4 5" key="1">
    <citation type="submission" date="2016-01" db="EMBL/GenBank/DDBJ databases">
        <authorList>
            <person name="Mitreva M."/>
            <person name="Pepin K.H."/>
            <person name="Mihindukulasuriya K.A."/>
            <person name="Fulton R."/>
            <person name="Fronick C."/>
            <person name="O'Laughlin M."/>
            <person name="Miner T."/>
            <person name="Herter B."/>
            <person name="Rosa B.A."/>
            <person name="Cordes M."/>
            <person name="Tomlinson C."/>
            <person name="Wollam A."/>
            <person name="Palsikar V.B."/>
            <person name="Mardis E.R."/>
            <person name="Wilson R.K."/>
        </authorList>
    </citation>
    <scope>NUCLEOTIDE SEQUENCE [LARGE SCALE GENOMIC DNA]</scope>
    <source>
        <strain evidence="4 5">MJR7738</strain>
    </source>
</reference>
<dbReference type="InterPro" id="IPR051799">
    <property type="entry name" value="NADH_flavin_oxidoreductase"/>
</dbReference>
<dbReference type="Proteomes" id="UP000070063">
    <property type="component" value="Unassembled WGS sequence"/>
</dbReference>
<dbReference type="AlphaFoldDB" id="A0ABD4EG27"/>
<dbReference type="Gene3D" id="3.20.20.70">
    <property type="entry name" value="Aldolase class I"/>
    <property type="match status" value="1"/>
</dbReference>
<evidence type="ECO:0000313" key="5">
    <source>
        <dbReference type="Proteomes" id="UP000070063"/>
    </source>
</evidence>
<comment type="caution">
    <text evidence="4">The sequence shown here is derived from an EMBL/GenBank/DDBJ whole genome shotgun (WGS) entry which is preliminary data.</text>
</comment>
<evidence type="ECO:0000313" key="4">
    <source>
        <dbReference type="EMBL" id="KXA37939.1"/>
    </source>
</evidence>
<sequence length="403" mass="45023">MKEDDTDMEDYTPLLQPITLPNGVQLNNRFVLSPMTTNSSTHDGHITQEDLRYAERRAGSAGLQVTGAAYIEPYGQLFEYGFNISDDTCIPGLKKLAQVMKQDGNKAIIQLAHAGRFSNQAIRNFGEVYGPSPMSLHSPTPHKVLEMSQEKIKDVIQQYADATSRAIQAGFDGVEISVAQRLLIQTFFSTFSNQRHDDYGVDSLENRARFGLQVMQAVQNVIDQQAPADFILGYRATPEETRGSDLGYTIDEFNQHLDWVMDVANIHYLAIASWGRHIYQNTSRTPGQHFGKRVNQVVYDHLSGRLPMIASGGINSVESALDAMRQADMVGMSSPFVTEPDFVTKLAAGQPECIDLHITQDDLEELAIPHAAFKDIVKMMDYGEGLALKTRDELRKLEQNYDD</sequence>
<evidence type="ECO:0000259" key="3">
    <source>
        <dbReference type="Pfam" id="PF00724"/>
    </source>
</evidence>
<dbReference type="SUPFAM" id="SSF51395">
    <property type="entry name" value="FMN-linked oxidoreductases"/>
    <property type="match status" value="1"/>
</dbReference>
<dbReference type="Pfam" id="PF00724">
    <property type="entry name" value="Oxidored_FMN"/>
    <property type="match status" value="1"/>
</dbReference>
<dbReference type="PANTHER" id="PTHR43656">
    <property type="entry name" value="BINDING OXIDOREDUCTASE, PUTATIVE (AFU_ORTHOLOGUE AFUA_2G08260)-RELATED"/>
    <property type="match status" value="1"/>
</dbReference>
<evidence type="ECO:0000256" key="1">
    <source>
        <dbReference type="ARBA" id="ARBA00022630"/>
    </source>
</evidence>
<name>A0ABD4EG27_STALU</name>
<dbReference type="InterPro" id="IPR001155">
    <property type="entry name" value="OxRdtase_FMN_N"/>
</dbReference>
<evidence type="ECO:0000256" key="2">
    <source>
        <dbReference type="ARBA" id="ARBA00023002"/>
    </source>
</evidence>
<dbReference type="EMBL" id="LRQI01000063">
    <property type="protein sequence ID" value="KXA37939.1"/>
    <property type="molecule type" value="Genomic_DNA"/>
</dbReference>
<keyword evidence="2" id="KW-0560">Oxidoreductase</keyword>
<feature type="domain" description="NADH:flavin oxidoreductase/NADH oxidase N-terminal" evidence="3">
    <location>
        <begin position="14"/>
        <end position="351"/>
    </location>
</feature>
<dbReference type="GO" id="GO:0016491">
    <property type="term" value="F:oxidoreductase activity"/>
    <property type="evidence" value="ECO:0007669"/>
    <property type="project" value="UniProtKB-KW"/>
</dbReference>